<keyword evidence="3" id="KW-0408">Iron</keyword>
<evidence type="ECO:0000256" key="2">
    <source>
        <dbReference type="ARBA" id="ARBA00022723"/>
    </source>
</evidence>
<dbReference type="AlphaFoldDB" id="E6NAN8"/>
<evidence type="ECO:0000256" key="4">
    <source>
        <dbReference type="ARBA" id="ARBA00023014"/>
    </source>
</evidence>
<dbReference type="Pfam" id="PF06050">
    <property type="entry name" value="HGD-D"/>
    <property type="match status" value="1"/>
</dbReference>
<dbReference type="InterPro" id="IPR010327">
    <property type="entry name" value="FldB/FldC_alpha/beta"/>
</dbReference>
<keyword evidence="4" id="KW-0411">Iron-sulfur</keyword>
<proteinExistence type="inferred from homology"/>
<sequence>MSQVAFEAYDQAKKLQGEMVKEYYGELRAHHEAGGKVAWGFVMANPVEIFRAFDIPVVYPEITSLQCSFKGGAPPLIQLAEEEGYSTDCCGYVKMGVATVLNKGQTAIGYIPPPDILALTYSGCQIYIYWWEQLHYWTGSPIFTVDIPYLRGYDGHVPGHDVRYVAGQLYELVDRLERLTGRKLDWEKLQRIVKLSDEAWRLWRECLEMGRLKPSPIDGYFEAIYYMSAITLLRGTQKCVDFYRFTLNELKERAKLGIGPGGEERFRLVFEGVPNYPFFRRFWNMFSGWGGRCVAATYPKVAGMADFYGTHFRMDPEKPIESIAEYMIHAYCNWNMVLRTQLIEKYVKDYSADGVVIHSIKSCRSFSMGQGDIREYMMKELDVPTLLIESDHVDPRYYAEAQLKNRIDAFFEALSVRKKR</sequence>
<dbReference type="PANTHER" id="PTHR30548:SF4">
    <property type="entry name" value="SUBUNIT OF OXYGEN-SENSITIVE 2-HYDROXYISOCAPROYL-COA DEHYDRATASE"/>
    <property type="match status" value="1"/>
</dbReference>
<evidence type="ECO:0000256" key="3">
    <source>
        <dbReference type="ARBA" id="ARBA00023004"/>
    </source>
</evidence>
<organism evidence="5">
    <name type="scientific">Caldiarchaeum subterraneum</name>
    <dbReference type="NCBI Taxonomy" id="311458"/>
    <lineage>
        <taxon>Archaea</taxon>
        <taxon>Nitrososphaerota</taxon>
        <taxon>Candidatus Caldarchaeales</taxon>
        <taxon>Candidatus Caldarchaeaceae</taxon>
        <taxon>Candidatus Caldarchaeum</taxon>
    </lineage>
</organism>
<dbReference type="PANTHER" id="PTHR30548">
    <property type="entry name" value="2-HYDROXYGLUTARYL-COA DEHYDRATASE, D-COMPONENT-RELATED"/>
    <property type="match status" value="1"/>
</dbReference>
<keyword evidence="2" id="KW-0479">Metal-binding</keyword>
<gene>
    <name evidence="5" type="ORF">HGMM_F31D11C26</name>
</gene>
<reference evidence="5" key="1">
    <citation type="journal article" date="2005" name="Environ. Microbiol.">
        <title>Genetic and functional properties of uncultivated thermophilic crenarchaeotes from a subsurface gold mine as revealed by analysis of genome fragments.</title>
        <authorList>
            <person name="Nunoura T."/>
            <person name="Hirayama H."/>
            <person name="Takami H."/>
            <person name="Oida H."/>
            <person name="Nishi S."/>
            <person name="Shimamura S."/>
            <person name="Suzuki Y."/>
            <person name="Inagaki F."/>
            <person name="Takai K."/>
            <person name="Nealson K.H."/>
            <person name="Horikoshi K."/>
        </authorList>
    </citation>
    <scope>NUCLEOTIDE SEQUENCE</scope>
</reference>
<dbReference type="Gene3D" id="3.40.50.11900">
    <property type="match status" value="1"/>
</dbReference>
<dbReference type="EMBL" id="AP011892">
    <property type="protein sequence ID" value="BAJ49394.1"/>
    <property type="molecule type" value="Genomic_DNA"/>
</dbReference>
<comment type="similarity">
    <text evidence="1">Belongs to the FldB/FldC dehydratase alpha/beta subunit family.</text>
</comment>
<protein>
    <submittedName>
        <fullName evidence="5">Benzoyl-CoA reductase subunit B</fullName>
    </submittedName>
</protein>
<accession>E6NAN8</accession>
<dbReference type="Gene3D" id="3.40.50.11890">
    <property type="match status" value="1"/>
</dbReference>
<reference evidence="5" key="2">
    <citation type="journal article" date="2011" name="Nucleic Acids Res.">
        <title>Insights into the evolution of Archaea and eukaryotic protein modifier systems revealed by the genome of a novel archaeal group.</title>
        <authorList>
            <person name="Nunoura T."/>
            <person name="Takaki Y."/>
            <person name="Kakuta J."/>
            <person name="Nishi S."/>
            <person name="Sugahara J."/>
            <person name="Kazama H."/>
            <person name="Chee G."/>
            <person name="Hattori M."/>
            <person name="Kanai A."/>
            <person name="Atomi H."/>
            <person name="Takai K."/>
            <person name="Takami H."/>
        </authorList>
    </citation>
    <scope>NUCLEOTIDE SEQUENCE</scope>
</reference>
<dbReference type="GO" id="GO:0046872">
    <property type="term" value="F:metal ion binding"/>
    <property type="evidence" value="ECO:0007669"/>
    <property type="project" value="UniProtKB-KW"/>
</dbReference>
<name>E6NAN8_CALS0</name>
<evidence type="ECO:0000313" key="5">
    <source>
        <dbReference type="EMBL" id="BAJ49394.1"/>
    </source>
</evidence>
<evidence type="ECO:0000256" key="1">
    <source>
        <dbReference type="ARBA" id="ARBA00005806"/>
    </source>
</evidence>
<dbReference type="GO" id="GO:0051536">
    <property type="term" value="F:iron-sulfur cluster binding"/>
    <property type="evidence" value="ECO:0007669"/>
    <property type="project" value="UniProtKB-KW"/>
</dbReference>